<keyword evidence="3" id="KW-1185">Reference proteome</keyword>
<organism evidence="2 3">
    <name type="scientific">Kalanchoe fedtschenkoi</name>
    <name type="common">Lavender scallops</name>
    <name type="synonym">South American air plant</name>
    <dbReference type="NCBI Taxonomy" id="63787"/>
    <lineage>
        <taxon>Eukaryota</taxon>
        <taxon>Viridiplantae</taxon>
        <taxon>Streptophyta</taxon>
        <taxon>Embryophyta</taxon>
        <taxon>Tracheophyta</taxon>
        <taxon>Spermatophyta</taxon>
        <taxon>Magnoliopsida</taxon>
        <taxon>eudicotyledons</taxon>
        <taxon>Gunneridae</taxon>
        <taxon>Pentapetalae</taxon>
        <taxon>Saxifragales</taxon>
        <taxon>Crassulaceae</taxon>
        <taxon>Kalanchoe</taxon>
    </lineage>
</organism>
<evidence type="ECO:0000313" key="2">
    <source>
        <dbReference type="EnsemblPlants" id="Kaladp0020s0158.1.v1.1"/>
    </source>
</evidence>
<keyword evidence="1" id="KW-0472">Membrane</keyword>
<keyword evidence="1" id="KW-1133">Transmembrane helix</keyword>
<reference evidence="2" key="1">
    <citation type="submission" date="2021-01" db="UniProtKB">
        <authorList>
            <consortium name="EnsemblPlants"/>
        </authorList>
    </citation>
    <scope>IDENTIFICATION</scope>
</reference>
<evidence type="ECO:0000256" key="1">
    <source>
        <dbReference type="SAM" id="Phobius"/>
    </source>
</evidence>
<accession>A0A7N0T3R7</accession>
<evidence type="ECO:0000313" key="3">
    <source>
        <dbReference type="Proteomes" id="UP000594263"/>
    </source>
</evidence>
<proteinExistence type="predicted"/>
<keyword evidence="1" id="KW-0812">Transmembrane</keyword>
<feature type="transmembrane region" description="Helical" evidence="1">
    <location>
        <begin position="59"/>
        <end position="79"/>
    </location>
</feature>
<sequence>MDLDQILIKLPHLPILRTTALKPLPVTDIVRCIDPLFSSFCIHVHCSDSRYFICLSWRAPLLLFVLVSLSQMFCVAGFYDFVAF</sequence>
<dbReference type="EnsemblPlants" id="Kaladp0020s0158.1.v1.1">
    <property type="protein sequence ID" value="Kaladp0020s0158.1.v1.1"/>
    <property type="gene ID" value="Kaladp0020s0158.v1.1"/>
</dbReference>
<name>A0A7N0T3R7_KALFE</name>
<dbReference type="Proteomes" id="UP000594263">
    <property type="component" value="Unplaced"/>
</dbReference>
<dbReference type="AlphaFoldDB" id="A0A7N0T3R7"/>
<dbReference type="Gramene" id="Kaladp0020s0158.1.v1.1">
    <property type="protein sequence ID" value="Kaladp0020s0158.1.v1.1"/>
    <property type="gene ID" value="Kaladp0020s0158.v1.1"/>
</dbReference>
<protein>
    <submittedName>
        <fullName evidence="2">Uncharacterized protein</fullName>
    </submittedName>
</protein>